<feature type="compositionally biased region" description="Acidic residues" evidence="15">
    <location>
        <begin position="815"/>
        <end position="855"/>
    </location>
</feature>
<dbReference type="Pfam" id="PF00057">
    <property type="entry name" value="Ldl_recept_a"/>
    <property type="match status" value="1"/>
</dbReference>
<feature type="compositionally biased region" description="Basic and acidic residues" evidence="15">
    <location>
        <begin position="2232"/>
        <end position="2247"/>
    </location>
</feature>
<evidence type="ECO:0000256" key="15">
    <source>
        <dbReference type="SAM" id="MobiDB-lite"/>
    </source>
</evidence>
<keyword evidence="16" id="KW-0472">Membrane</keyword>
<dbReference type="PROSITE" id="PS50068">
    <property type="entry name" value="LDLRA_2"/>
    <property type="match status" value="1"/>
</dbReference>
<protein>
    <recommendedName>
        <fullName evidence="8">Adenine phosphoribosyltransferase</fullName>
        <ecNumber evidence="7">2.4.2.7</ecNumber>
    </recommendedName>
</protein>
<dbReference type="SUPFAM" id="SSF57424">
    <property type="entry name" value="LDL receptor-like module"/>
    <property type="match status" value="1"/>
</dbReference>
<evidence type="ECO:0000256" key="2">
    <source>
        <dbReference type="ARBA" id="ARBA00003968"/>
    </source>
</evidence>
<dbReference type="GO" id="GO:0044209">
    <property type="term" value="P:AMP salvage"/>
    <property type="evidence" value="ECO:0007669"/>
    <property type="project" value="UniProtKB-UniPathway"/>
</dbReference>
<reference evidence="17" key="2">
    <citation type="submission" date="2022-06" db="UniProtKB">
        <authorList>
            <consortium name="EnsemblMetazoa"/>
        </authorList>
    </citation>
    <scope>IDENTIFICATION</scope>
    <source>
        <strain evidence="17">PS312</strain>
    </source>
</reference>
<comment type="function">
    <text evidence="2">Catalyzes a salvage reaction resulting in the formation of AMP, that is energically less costly than de novo synthesis.</text>
</comment>
<dbReference type="InterPro" id="IPR005764">
    <property type="entry name" value="Ade_phspho_trans"/>
</dbReference>
<dbReference type="HAMAP" id="MF_00004">
    <property type="entry name" value="Aden_phosphoribosyltr"/>
    <property type="match status" value="1"/>
</dbReference>
<dbReference type="EnsemblMetazoa" id="PPA12310.1">
    <property type="protein sequence ID" value="PPA12310.1"/>
    <property type="gene ID" value="WBGene00101864"/>
</dbReference>
<dbReference type="GO" id="GO:0006168">
    <property type="term" value="P:adenine salvage"/>
    <property type="evidence" value="ECO:0007669"/>
    <property type="project" value="InterPro"/>
</dbReference>
<evidence type="ECO:0000256" key="14">
    <source>
        <dbReference type="PROSITE-ProRule" id="PRU00124"/>
    </source>
</evidence>
<evidence type="ECO:0000256" key="11">
    <source>
        <dbReference type="ARBA" id="ARBA00022679"/>
    </source>
</evidence>
<comment type="caution">
    <text evidence="14">Lacks conserved residue(s) required for the propagation of feature annotation.</text>
</comment>
<evidence type="ECO:0000256" key="1">
    <source>
        <dbReference type="ARBA" id="ARBA00000868"/>
    </source>
</evidence>
<feature type="region of interest" description="Disordered" evidence="15">
    <location>
        <begin position="770"/>
        <end position="855"/>
    </location>
</feature>
<accession>A0A8R1UB90</accession>
<feature type="region of interest" description="Disordered" evidence="15">
    <location>
        <begin position="1394"/>
        <end position="1423"/>
    </location>
</feature>
<reference evidence="18" key="1">
    <citation type="journal article" date="2008" name="Nat. Genet.">
        <title>The Pristionchus pacificus genome provides a unique perspective on nematode lifestyle and parasitism.</title>
        <authorList>
            <person name="Dieterich C."/>
            <person name="Clifton S.W."/>
            <person name="Schuster L.N."/>
            <person name="Chinwalla A."/>
            <person name="Delehaunty K."/>
            <person name="Dinkelacker I."/>
            <person name="Fulton L."/>
            <person name="Fulton R."/>
            <person name="Godfrey J."/>
            <person name="Minx P."/>
            <person name="Mitreva M."/>
            <person name="Roeseler W."/>
            <person name="Tian H."/>
            <person name="Witte H."/>
            <person name="Yang S.P."/>
            <person name="Wilson R.K."/>
            <person name="Sommer R.J."/>
        </authorList>
    </citation>
    <scope>NUCLEOTIDE SEQUENCE [LARGE SCALE GENOMIC DNA]</scope>
    <source>
        <strain evidence="18">PS312</strain>
    </source>
</reference>
<feature type="transmembrane region" description="Helical" evidence="16">
    <location>
        <begin position="415"/>
        <end position="432"/>
    </location>
</feature>
<keyword evidence="9" id="KW-0963">Cytoplasm</keyword>
<feature type="region of interest" description="Disordered" evidence="15">
    <location>
        <begin position="2196"/>
        <end position="2216"/>
    </location>
</feature>
<dbReference type="InterPro" id="IPR012337">
    <property type="entry name" value="RNaseH-like_sf"/>
</dbReference>
<dbReference type="CDD" id="cd06223">
    <property type="entry name" value="PRTases_typeI"/>
    <property type="match status" value="1"/>
</dbReference>
<dbReference type="PANTHER" id="PTHR11776">
    <property type="entry name" value="ADENINE PHOSPHORIBOSYLTRANSFERASE"/>
    <property type="match status" value="1"/>
</dbReference>
<dbReference type="InterPro" id="IPR050120">
    <property type="entry name" value="Adenine_PRTase"/>
</dbReference>
<feature type="transmembrane region" description="Helical" evidence="16">
    <location>
        <begin position="158"/>
        <end position="183"/>
    </location>
</feature>
<dbReference type="SUPFAM" id="SSF53098">
    <property type="entry name" value="Ribonuclease H-like"/>
    <property type="match status" value="1"/>
</dbReference>
<dbReference type="GO" id="GO:0005737">
    <property type="term" value="C:cytoplasm"/>
    <property type="evidence" value="ECO:0007669"/>
    <property type="project" value="UniProtKB-SubCell"/>
</dbReference>
<dbReference type="EC" id="2.4.2.7" evidence="7"/>
<feature type="compositionally biased region" description="Basic and acidic residues" evidence="15">
    <location>
        <begin position="2480"/>
        <end position="2510"/>
    </location>
</feature>
<keyword evidence="16" id="KW-1133">Transmembrane helix</keyword>
<gene>
    <name evidence="17" type="primary">WBGene00101864</name>
</gene>
<dbReference type="SUPFAM" id="SSF53271">
    <property type="entry name" value="PRTase-like"/>
    <property type="match status" value="1"/>
</dbReference>
<evidence type="ECO:0000256" key="13">
    <source>
        <dbReference type="ARBA" id="ARBA00023157"/>
    </source>
</evidence>
<evidence type="ECO:0000256" key="12">
    <source>
        <dbReference type="ARBA" id="ARBA00022726"/>
    </source>
</evidence>
<name>A0A2A6BGY4_PRIPA</name>
<comment type="similarity">
    <text evidence="5">Belongs to the purine/pyrimidine phosphoribosyltransferase family.</text>
</comment>
<evidence type="ECO:0000256" key="10">
    <source>
        <dbReference type="ARBA" id="ARBA00022676"/>
    </source>
</evidence>
<feature type="compositionally biased region" description="Basic and acidic residues" evidence="15">
    <location>
        <begin position="804"/>
        <end position="814"/>
    </location>
</feature>
<dbReference type="CDD" id="cd00112">
    <property type="entry name" value="LDLa"/>
    <property type="match status" value="1"/>
</dbReference>
<dbReference type="InterPro" id="IPR002172">
    <property type="entry name" value="LDrepeatLR_classA_rpt"/>
</dbReference>
<dbReference type="SMART" id="SM00192">
    <property type="entry name" value="LDLa"/>
    <property type="match status" value="1"/>
</dbReference>
<dbReference type="InterPro" id="IPR029057">
    <property type="entry name" value="PRTase-like"/>
</dbReference>
<keyword evidence="10" id="KW-0328">Glycosyltransferase</keyword>
<keyword evidence="12" id="KW-0660">Purine salvage</keyword>
<dbReference type="Pfam" id="PF00156">
    <property type="entry name" value="Pribosyltran"/>
    <property type="match status" value="1"/>
</dbReference>
<dbReference type="InterPro" id="IPR008906">
    <property type="entry name" value="HATC_C_dom"/>
</dbReference>
<dbReference type="Pfam" id="PF05699">
    <property type="entry name" value="Dimer_Tnp_hAT"/>
    <property type="match status" value="1"/>
</dbReference>
<dbReference type="NCBIfam" id="NF002636">
    <property type="entry name" value="PRK02304.1-5"/>
    <property type="match status" value="1"/>
</dbReference>
<evidence type="ECO:0000256" key="6">
    <source>
        <dbReference type="ARBA" id="ARBA00011738"/>
    </source>
</evidence>
<comment type="catalytic activity">
    <reaction evidence="1">
        <text>AMP + diphosphate = 5-phospho-alpha-D-ribose 1-diphosphate + adenine</text>
        <dbReference type="Rhea" id="RHEA:16609"/>
        <dbReference type="ChEBI" id="CHEBI:16708"/>
        <dbReference type="ChEBI" id="CHEBI:33019"/>
        <dbReference type="ChEBI" id="CHEBI:58017"/>
        <dbReference type="ChEBI" id="CHEBI:456215"/>
        <dbReference type="EC" id="2.4.2.7"/>
    </reaction>
</comment>
<feature type="transmembrane region" description="Helical" evidence="16">
    <location>
        <begin position="390"/>
        <end position="409"/>
    </location>
</feature>
<feature type="transmembrane region" description="Helical" evidence="16">
    <location>
        <begin position="489"/>
        <end position="508"/>
    </location>
</feature>
<keyword evidence="13 14" id="KW-1015">Disulfide bond</keyword>
<keyword evidence="16" id="KW-0812">Transmembrane</keyword>
<evidence type="ECO:0000256" key="16">
    <source>
        <dbReference type="SAM" id="Phobius"/>
    </source>
</evidence>
<evidence type="ECO:0000256" key="7">
    <source>
        <dbReference type="ARBA" id="ARBA00011893"/>
    </source>
</evidence>
<feature type="transmembrane region" description="Helical" evidence="16">
    <location>
        <begin position="546"/>
        <end position="567"/>
    </location>
</feature>
<dbReference type="InterPro" id="IPR000836">
    <property type="entry name" value="PRTase_dom"/>
</dbReference>
<evidence type="ECO:0000313" key="18">
    <source>
        <dbReference type="Proteomes" id="UP000005239"/>
    </source>
</evidence>
<keyword evidence="11" id="KW-0808">Transferase</keyword>
<comment type="subunit">
    <text evidence="6">Homodimer.</text>
</comment>
<comment type="subcellular location">
    <subcellularLocation>
        <location evidence="3">Cytoplasm</location>
    </subcellularLocation>
</comment>
<proteinExistence type="inferred from homology"/>
<dbReference type="GO" id="GO:0046983">
    <property type="term" value="F:protein dimerization activity"/>
    <property type="evidence" value="ECO:0007669"/>
    <property type="project" value="InterPro"/>
</dbReference>
<evidence type="ECO:0000256" key="8">
    <source>
        <dbReference type="ARBA" id="ARBA00017366"/>
    </source>
</evidence>
<feature type="compositionally biased region" description="Basic and acidic residues" evidence="15">
    <location>
        <begin position="773"/>
        <end position="787"/>
    </location>
</feature>
<feature type="compositionally biased region" description="Acidic residues" evidence="15">
    <location>
        <begin position="1398"/>
        <end position="1417"/>
    </location>
</feature>
<feature type="transmembrane region" description="Helical" evidence="16">
    <location>
        <begin position="463"/>
        <end position="483"/>
    </location>
</feature>
<evidence type="ECO:0000256" key="3">
    <source>
        <dbReference type="ARBA" id="ARBA00004496"/>
    </source>
</evidence>
<feature type="region of interest" description="Disordered" evidence="15">
    <location>
        <begin position="2228"/>
        <end position="2247"/>
    </location>
</feature>
<feature type="region of interest" description="Disordered" evidence="15">
    <location>
        <begin position="2480"/>
        <end position="2524"/>
    </location>
</feature>
<dbReference type="NCBIfam" id="NF002634">
    <property type="entry name" value="PRK02304.1-3"/>
    <property type="match status" value="1"/>
</dbReference>
<evidence type="ECO:0000313" key="17">
    <source>
        <dbReference type="EnsemblMetazoa" id="PPA12310.1"/>
    </source>
</evidence>
<dbReference type="FunFam" id="3.40.50.2020:FF:000021">
    <property type="entry name" value="Adenine phosphoribosyltransferase"/>
    <property type="match status" value="1"/>
</dbReference>
<dbReference type="InterPro" id="IPR036055">
    <property type="entry name" value="LDL_receptor-like_sf"/>
</dbReference>
<evidence type="ECO:0000256" key="4">
    <source>
        <dbReference type="ARBA" id="ARBA00004659"/>
    </source>
</evidence>
<sequence length="2765" mass="310316">MEYKKKAQESLALAAFPLQWLTAGYFYTSNILGCCRSVDHLVYYRKVIKEGKKDYKSPFSYYEMGMAVVQPALVAVNPAYIGTATFWVMIVPWIASLYTCTAMYLKGGKAEEEEEEDDFAVLEVIDDEEIEESKKMEIEFPDFVVVDKSDLIMISRRLIVILPLLLTTFCNLTAMLFVIFCALISPHAFPSTGCVTESPIVMTIPMKYYRNIKRLVERRKWSLRISQTLSRDMAEKENIKMKVEKLDRMKDHDKIFVCGSGVFLPTEWKCEGEKDCDDGSDEVNCKPDRVGKVNENNSGKFDVESIAVIPTEAMRIANTSTCNTGEFSCKGGCKCSCPIGKTQSDGRTCTEEIILHFSGEIKLAFSTSDGHNLLQKALGLKLNGMLTKRFFIDTLTIVAFPLQLISCAYPNYRNGSYGLLFILAIVAHFVYFKRVIKERMNEYREHFFYYEEDFFLMQSKEGIVHSLTIAAFGCQLAHFAYFYTRSSRGFAVLFIFSIVAHFLYYKRAIREGKKQYKTHFLYYEIAVGFLQAFMVFSFPIALENFAFWIMTIPLLVQAITCLAMHFLGDKSDSDILPFHNEVINDREDDQFKKKVAFYDFPITMKNSIVFTGTIKHEGVKEQTDYLCLKNGKGEDDSEGVSLLRLLLYPKGVKLNRTSAGQTDANISFKVFARKLTDTDNAVQISFSSQDASPKTETSPRKRTNVAKSITLNIDFPTDTIVIKGNYEAISFKIEADTAGREVQFEHVIGADMPTLTLIESDVELVEIAEEKDEDVKSECQSEAKSEADETASTNVNIIEEGEIKDEKEEIKEKEEPMDEEKAEEEKEEGEEEEDEKKEEIEEEKDQENEEHENSMEEYDLVLEEDQEDVEDDANKSVEMEAEPVVKLTDEEKKALEEQRAEEKRLRREREDREAGLLEDETDFTADKFEPTKILYRVCHLFVVESLSEWAPVTPIIAIIRRVAQLIHRSKPVWDKLHDDLVASGSQCTRKIPLEVRVRWGSMLRMLKVADAQIDHLSALANDHGFGILNDLDKMILRRLVPFLAAIDESCAHWSSHHATLSSILPHLIGLQDALSDLTNTSLSSLAPIMQRHFHKRFDFDNPMVKQALLLDPRYMHWDVLSNEDREETLKFNSGPPPPKIPRLSLSAGIAPRLTNVEHSSDLARQAKISEETDPVQFWKLHYAKFPQFAPLARKLLALPPSSIDSERLFSSVGLCRRPPWRERAAPVDIKAWELFCDAVTTFESTTLDEYVDDWVVTVENLLPQLRNCFREAAAKGIPDAPDDLVENLPLLMSDWARFGLCLDRADAQPSPAKFLRVGMGIVEQIAGYSFEPRYGCALLEQGIAWDLMNVLTETTYSALQHDVLHVLHLLQCCRGVSLTAADVFFKFEKASVEKTEGEEKEDEEEKEKEEKGENEEEVKEKGEDEMASIYDRLALLATQMDETSCESTSLLDLALRVISRANLNAAAARLLAATRAVVVAAAAAAGADEEERVELSSALNSFLDRFHRNEGVLRGFGLEEEARKAYGVLTECDWTGVVSVLLSLTHDQTTNRAVGFTAAILEAQECVGLFALAESSLPLQRLLVKQLMMMERKEVKKKDNIRQSKLMDDDAFTYDETPSLDKRKESGKELASRIAHRLRVLQLVDELAECNKSLSFDSMDDPARLSVLHRLLRMSVTEEGESALCSIFSQCAFSLLTSIVTAVVEDKRWEAYAKDRKRVLCNDARSRPSFVYALELMKIVSAKADGAAFWTRNARHYQKMIKYQPLLPPTTSLHSWWDPFKDTVVASADLGSHIVVTAIRARLREYATKMDDGDPSAGAVALLRVMESLLMEERRTAAPRGAAARIETISYCLSDGIPKVIEDILKSSLEYRLSLFTLGTSIESGNGSELFKEFAERALRILSLLYSSSLDASGSVRGLSVNAVGYAVGLWTLTTGIMKTVPSLGETGASLRREVLVFLRVMGGFAYRGEKEELEGDWEGKSALTRMVRRVMDYGKDRMMCQPAALTLLCIVQEWCEEEEGGEGRKRFEEALKESTKAVGALLLNYAPYARQMALRVFERLDRTIGGEVYTALTKSIYSHFIAAFTCRPKRNKHCVDKEDVSVLSAKERHVALAKVFSSLTSSRRFVVALLQTLHDDAQASGRLSHILAVATYSSAKWKTHHECQEALVDVVARLADHSFYEEDTLGDMDELIEANDEEEEEEKEEEEEMEEMEQADEFLDETYGVAEEEEAEKKEGEKEEEKEKKHPDLPLRLCRVLVRMATSPVAAPPTAAAAIAALAKLHAHDSALAKDSVIRAWVDHKWKFPLVRGLLHAATTAAAKDEAKKEKVEDLLRSTIAHLNSVFGSCETEGRMATLLDVNGKEEMTIGSGENKCVLQPISSMIESMSEKERAEWMKAVEKAKETETAEPPPLAPRSHVIYKREENDPEMREEEMAKKLSLIISVTSSDYNDVELNPTLKVDIDKRRKPVKNAETRLRLAERADGYPVKRPDLSKPDRIEKAKDSAKKENAKGSPSTKAGSAEATKAAAARVAAIKSKPATAAAEKEKKEENIPNRIQPAVIPSRPAKRSAPTSVPRAGIKRMTSSLDQLKPEIEAHIRSIPDFPKKGIDFRDIMPLMRQPKLVGRLCQAVADHIHARGGVHVVAGLEARGFLFGPQIAQILDVPFVPIRKAGKLPGECVAAVYQKEYGEDRIEVQKGAISPGDRVLIIDDLLATGGTLAAAVDLINKVEGVVAEAFVIIELAGLCGRAKLSKDVNIHALLVYPGA</sequence>
<feature type="disulfide bond" evidence="14">
    <location>
        <begin position="270"/>
        <end position="285"/>
    </location>
</feature>
<dbReference type="Gene3D" id="4.10.400.10">
    <property type="entry name" value="Low-density Lipoprotein Receptor"/>
    <property type="match status" value="1"/>
</dbReference>
<feature type="transmembrane region" description="Helical" evidence="16">
    <location>
        <begin position="520"/>
        <end position="540"/>
    </location>
</feature>
<dbReference type="PANTHER" id="PTHR11776:SF7">
    <property type="entry name" value="PHOSPHORIBOSYLTRANSFERASE DOMAIN-CONTAINING PROTEIN"/>
    <property type="match status" value="1"/>
</dbReference>
<dbReference type="NCBIfam" id="TIGR01090">
    <property type="entry name" value="apt"/>
    <property type="match status" value="1"/>
</dbReference>
<keyword evidence="18" id="KW-1185">Reference proteome</keyword>
<dbReference type="GO" id="GO:0003999">
    <property type="term" value="F:adenine phosphoribosyltransferase activity"/>
    <property type="evidence" value="ECO:0000318"/>
    <property type="project" value="GO_Central"/>
</dbReference>
<organism evidence="17 18">
    <name type="scientific">Pristionchus pacificus</name>
    <name type="common">Parasitic nematode worm</name>
    <dbReference type="NCBI Taxonomy" id="54126"/>
    <lineage>
        <taxon>Eukaryota</taxon>
        <taxon>Metazoa</taxon>
        <taxon>Ecdysozoa</taxon>
        <taxon>Nematoda</taxon>
        <taxon>Chromadorea</taxon>
        <taxon>Rhabditida</taxon>
        <taxon>Rhabditina</taxon>
        <taxon>Diplogasteromorpha</taxon>
        <taxon>Diplogasteroidea</taxon>
        <taxon>Neodiplogasteridae</taxon>
        <taxon>Pristionchus</taxon>
    </lineage>
</organism>
<feature type="disulfide bond" evidence="14">
    <location>
        <begin position="258"/>
        <end position="276"/>
    </location>
</feature>
<dbReference type="Proteomes" id="UP000005239">
    <property type="component" value="Unassembled WGS sequence"/>
</dbReference>
<dbReference type="Gene3D" id="3.40.50.2020">
    <property type="match status" value="1"/>
</dbReference>
<comment type="pathway">
    <text evidence="4">Purine metabolism; AMP biosynthesis via salvage pathway; AMP from adenine: step 1/1.</text>
</comment>
<evidence type="ECO:0000256" key="5">
    <source>
        <dbReference type="ARBA" id="ARBA00008391"/>
    </source>
</evidence>
<evidence type="ECO:0000256" key="9">
    <source>
        <dbReference type="ARBA" id="ARBA00022490"/>
    </source>
</evidence>
<accession>A0A2A6BGY4</accession>
<dbReference type="GO" id="GO:0006166">
    <property type="term" value="P:purine ribonucleoside salvage"/>
    <property type="evidence" value="ECO:0007669"/>
    <property type="project" value="UniProtKB-KW"/>
</dbReference>